<feature type="compositionally biased region" description="Gly residues" evidence="1">
    <location>
        <begin position="48"/>
        <end position="64"/>
    </location>
</feature>
<gene>
    <name evidence="2" type="ORF">OEZ85_003857</name>
</gene>
<feature type="compositionally biased region" description="Basic and acidic residues" evidence="1">
    <location>
        <begin position="118"/>
        <end position="130"/>
    </location>
</feature>
<protein>
    <submittedName>
        <fullName evidence="2">Uncharacterized protein</fullName>
    </submittedName>
</protein>
<feature type="region of interest" description="Disordered" evidence="1">
    <location>
        <begin position="10"/>
        <end position="130"/>
    </location>
</feature>
<sequence length="130" mass="13032">MGATIWAAIEAGVPPSDKQIAHPAGADKPVPRLLRNTEGTSKPEGARIPGGQGGKAKGGEGGKGGKAKGGKAKGNKSKRGKRKQLSDDEDSAEVGAGSSDVAAIVDNGWESGDAAGGSEDKDRQQKVVMS</sequence>
<dbReference type="Proteomes" id="UP001244341">
    <property type="component" value="Chromosome 10b"/>
</dbReference>
<proteinExistence type="predicted"/>
<evidence type="ECO:0000256" key="1">
    <source>
        <dbReference type="SAM" id="MobiDB-lite"/>
    </source>
</evidence>
<feature type="compositionally biased region" description="Basic residues" evidence="1">
    <location>
        <begin position="65"/>
        <end position="83"/>
    </location>
</feature>
<accession>A0ABY8UGF2</accession>
<name>A0ABY8UGF2_TETOB</name>
<keyword evidence="3" id="KW-1185">Reference proteome</keyword>
<evidence type="ECO:0000313" key="3">
    <source>
        <dbReference type="Proteomes" id="UP001244341"/>
    </source>
</evidence>
<reference evidence="2 3" key="1">
    <citation type="submission" date="2023-05" db="EMBL/GenBank/DDBJ databases">
        <title>A 100% complete, gapless, phased diploid assembly of the Scenedesmus obliquus UTEX 3031 genome.</title>
        <authorList>
            <person name="Biondi T.C."/>
            <person name="Hanschen E.R."/>
            <person name="Kwon T."/>
            <person name="Eng W."/>
            <person name="Kruse C.P.S."/>
            <person name="Koehler S.I."/>
            <person name="Kunde Y."/>
            <person name="Gleasner C.D."/>
            <person name="You Mak K.T."/>
            <person name="Polle J."/>
            <person name="Hovde B.T."/>
            <person name="Starkenburg S.R."/>
        </authorList>
    </citation>
    <scope>NUCLEOTIDE SEQUENCE [LARGE SCALE GENOMIC DNA]</scope>
    <source>
        <strain evidence="2 3">DOE0152z</strain>
    </source>
</reference>
<organism evidence="2 3">
    <name type="scientific">Tetradesmus obliquus</name>
    <name type="common">Green alga</name>
    <name type="synonym">Acutodesmus obliquus</name>
    <dbReference type="NCBI Taxonomy" id="3088"/>
    <lineage>
        <taxon>Eukaryota</taxon>
        <taxon>Viridiplantae</taxon>
        <taxon>Chlorophyta</taxon>
        <taxon>core chlorophytes</taxon>
        <taxon>Chlorophyceae</taxon>
        <taxon>CS clade</taxon>
        <taxon>Sphaeropleales</taxon>
        <taxon>Scenedesmaceae</taxon>
        <taxon>Tetradesmus</taxon>
    </lineage>
</organism>
<evidence type="ECO:0000313" key="2">
    <source>
        <dbReference type="EMBL" id="WIA19216.1"/>
    </source>
</evidence>
<dbReference type="EMBL" id="CP126217">
    <property type="protein sequence ID" value="WIA19216.1"/>
    <property type="molecule type" value="Genomic_DNA"/>
</dbReference>